<name>A0A150HSW3_9GAMM</name>
<organism evidence="1 2">
    <name type="scientific">Acinetobacter venetianus</name>
    <dbReference type="NCBI Taxonomy" id="52133"/>
    <lineage>
        <taxon>Bacteria</taxon>
        <taxon>Pseudomonadati</taxon>
        <taxon>Pseudomonadota</taxon>
        <taxon>Gammaproteobacteria</taxon>
        <taxon>Moraxellales</taxon>
        <taxon>Moraxellaceae</taxon>
        <taxon>Acinetobacter</taxon>
    </lineage>
</organism>
<gene>
    <name evidence="1" type="ORF">AVENLUH13518_02518</name>
</gene>
<accession>A0A150HSW3</accession>
<dbReference type="Proteomes" id="UP000075544">
    <property type="component" value="Unassembled WGS sequence"/>
</dbReference>
<dbReference type="Gene3D" id="3.40.50.2000">
    <property type="entry name" value="Glycogen Phosphorylase B"/>
    <property type="match status" value="1"/>
</dbReference>
<proteinExistence type="predicted"/>
<reference evidence="1 2" key="1">
    <citation type="journal article" date="2016" name="Sci. Rep.">
        <title>Genomic and phenotypic characterization of the species Acinetobacter venetianus.</title>
        <authorList>
            <person name="Fondi M."/>
            <person name="Maida I."/>
            <person name="Perrin E."/>
            <person name="Orlandini V."/>
            <person name="La Torre L."/>
            <person name="Bosi E."/>
            <person name="Negroni A."/>
            <person name="Zanaroli G."/>
            <person name="Fava F."/>
            <person name="Decorosi F."/>
            <person name="Giovannetti L."/>
            <person name="Viti C."/>
            <person name="Vaneechoutte M."/>
            <person name="Dijkshoorn L."/>
            <person name="Fani R."/>
        </authorList>
    </citation>
    <scope>NUCLEOTIDE SEQUENCE [LARGE SCALE GENOMIC DNA]</scope>
    <source>
        <strain evidence="1 2">LUH13518</strain>
    </source>
</reference>
<sequence length="363" mass="42079">MENFIIIAPVSALSRRLRLYKLVMFIKKNKPNWHVNHIGWERNKGEAQENMLPNTSIDKKILLKGGGYGGAKVKLMYFLWMLKVFIYSFSIPKGTKVWALGFESAFPLLLMSKVKKYDLYFDDADRFSMVFKFPKIIKSCIEKLEVLTSRSVYRHIVPSLSRYNFNSDRFFILRNLPSEDELNKAKEIFNERQWPKAKLIIYVNGWLGRDRGMDIALKLSEHFSKEDLTILLAGRIDCDEAKTLSEQENVVYLGNLSNAEALAGYYASDYVLTYFSPKVEINRLAESNKWGDALATGCGVIVNTEVESFNYENLENIRFPYDNVESLVIFLKNINLKGKNTVKLEEFFEKSLDKLFSLNFYRG</sequence>
<evidence type="ECO:0008006" key="3">
    <source>
        <dbReference type="Google" id="ProtNLM"/>
    </source>
</evidence>
<comment type="caution">
    <text evidence="1">The sequence shown here is derived from an EMBL/GenBank/DDBJ whole genome shotgun (WGS) entry which is preliminary data.</text>
</comment>
<evidence type="ECO:0000313" key="2">
    <source>
        <dbReference type="Proteomes" id="UP000075544"/>
    </source>
</evidence>
<protein>
    <recommendedName>
        <fullName evidence="3">Glycosyl transferase family 1 domain-containing protein</fullName>
    </recommendedName>
</protein>
<evidence type="ECO:0000313" key="1">
    <source>
        <dbReference type="EMBL" id="KXZ69449.1"/>
    </source>
</evidence>
<dbReference type="SUPFAM" id="SSF53756">
    <property type="entry name" value="UDP-Glycosyltransferase/glycogen phosphorylase"/>
    <property type="match status" value="1"/>
</dbReference>
<dbReference type="RefSeq" id="WP_061525220.1">
    <property type="nucleotide sequence ID" value="NZ_JRHX01000074.1"/>
</dbReference>
<dbReference type="PATRIC" id="fig|52133.19.peg.2548"/>
<dbReference type="EMBL" id="JRHX01000074">
    <property type="protein sequence ID" value="KXZ69449.1"/>
    <property type="molecule type" value="Genomic_DNA"/>
</dbReference>
<dbReference type="AlphaFoldDB" id="A0A150HSW3"/>